<dbReference type="eggNOG" id="COG4856">
    <property type="taxonomic scope" value="Bacteria"/>
</dbReference>
<dbReference type="OMA" id="NNRWAVK"/>
<dbReference type="AlphaFoldDB" id="A0A133PEP0"/>
<evidence type="ECO:0000313" key="4">
    <source>
        <dbReference type="Proteomes" id="UP000250668"/>
    </source>
</evidence>
<dbReference type="STRING" id="324831.LGAS_1287"/>
<dbReference type="PANTHER" id="PTHR37804">
    <property type="entry name" value="CDAA REGULATORY PROTEIN CDAR"/>
    <property type="match status" value="1"/>
</dbReference>
<dbReference type="EMBL" id="WBOA01000001">
    <property type="protein sequence ID" value="KAB1951177.1"/>
    <property type="molecule type" value="Genomic_DNA"/>
</dbReference>
<name>A0A133PEP0_LACGS</name>
<accession>A0A133PEP0</accession>
<dbReference type="OrthoDB" id="2139417at2"/>
<dbReference type="Proteomes" id="UP000460112">
    <property type="component" value="Unassembled WGS sequence"/>
</dbReference>
<dbReference type="Gene3D" id="2.170.120.40">
    <property type="entry name" value="YbbR-like domain"/>
    <property type="match status" value="2"/>
</dbReference>
<dbReference type="EMBL" id="BEXJ01000001">
    <property type="protein sequence ID" value="GBA95988.1"/>
    <property type="molecule type" value="Genomic_DNA"/>
</dbReference>
<comment type="caution">
    <text evidence="2">The sequence shown here is derived from an EMBL/GenBank/DDBJ whole genome shotgun (WGS) entry which is preliminary data.</text>
</comment>
<dbReference type="Proteomes" id="UP000316012">
    <property type="component" value="Unassembled WGS sequence"/>
</dbReference>
<dbReference type="Gene3D" id="2.170.120.30">
    <property type="match status" value="1"/>
</dbReference>
<dbReference type="PANTHER" id="PTHR37804:SF1">
    <property type="entry name" value="CDAA REGULATORY PROTEIN CDAR"/>
    <property type="match status" value="1"/>
</dbReference>
<reference evidence="1 4" key="1">
    <citation type="journal article" date="2018" name="Int. J. Syst. Evol. Microbiol.">
        <title>Lactobacillus paragasseri sp. nov., a sister taxon of Lactobacillus gasseri, based on whole-genome sequence analyses.</title>
        <authorList>
            <person name="Tanizawa Y."/>
            <person name="Tada I."/>
            <person name="Kobayashi H."/>
            <person name="Endo A."/>
            <person name="Maeno S."/>
            <person name="Toyoda A."/>
            <person name="Arita M."/>
            <person name="Nakamura Y."/>
            <person name="Sakamoto M."/>
            <person name="Ohkuma M."/>
            <person name="Tohno M."/>
        </authorList>
    </citation>
    <scope>NUCLEOTIDE SEQUENCE [LARGE SCALE GENOMIC DNA]</scope>
    <source>
        <strain evidence="1 4">JCM 1025</strain>
    </source>
</reference>
<dbReference type="Proteomes" id="UP000250668">
    <property type="component" value="Unassembled WGS sequence"/>
</dbReference>
<evidence type="ECO:0000313" key="5">
    <source>
        <dbReference type="Proteomes" id="UP000316012"/>
    </source>
</evidence>
<organism evidence="2 6">
    <name type="scientific">Lactobacillus gasseri</name>
    <dbReference type="NCBI Taxonomy" id="1596"/>
    <lineage>
        <taxon>Bacteria</taxon>
        <taxon>Bacillati</taxon>
        <taxon>Bacillota</taxon>
        <taxon>Bacilli</taxon>
        <taxon>Lactobacillales</taxon>
        <taxon>Lactobacillaceae</taxon>
        <taxon>Lactobacillus</taxon>
    </lineage>
</organism>
<dbReference type="InterPro" id="IPR012505">
    <property type="entry name" value="YbbR"/>
</dbReference>
<dbReference type="Pfam" id="PF07949">
    <property type="entry name" value="YbbR"/>
    <property type="match status" value="3"/>
</dbReference>
<evidence type="ECO:0000313" key="1">
    <source>
        <dbReference type="EMBL" id="GBA95988.1"/>
    </source>
</evidence>
<evidence type="ECO:0000313" key="3">
    <source>
        <dbReference type="EMBL" id="TQW14389.1"/>
    </source>
</evidence>
<proteinExistence type="predicted"/>
<reference evidence="3 5" key="2">
    <citation type="submission" date="2019-04" db="EMBL/GenBank/DDBJ databases">
        <title>Lactobacillus gasseri 7171 assembly.</title>
        <authorList>
            <person name="Joris B.R."/>
            <person name="Giguere D."/>
        </authorList>
    </citation>
    <scope>NUCLEOTIDE SEQUENCE [LARGE SCALE GENOMIC DNA]</scope>
    <source>
        <strain evidence="3 5">7171</strain>
    </source>
</reference>
<gene>
    <name evidence="3" type="primary">cdaR</name>
    <name evidence="2" type="ORF">F8244_01375</name>
    <name evidence="3" type="ORF">FIPPAONL_01938</name>
    <name evidence="1" type="ORF">LJCM1025_07690</name>
</gene>
<dbReference type="EMBL" id="SRMD01000107">
    <property type="protein sequence ID" value="TQW14389.1"/>
    <property type="molecule type" value="Genomic_DNA"/>
</dbReference>
<dbReference type="RefSeq" id="WP_003647031.1">
    <property type="nucleotide sequence ID" value="NZ_BEXJ01000001.1"/>
</dbReference>
<keyword evidence="5" id="KW-1185">Reference proteome</keyword>
<evidence type="ECO:0000313" key="6">
    <source>
        <dbReference type="Proteomes" id="UP000460112"/>
    </source>
</evidence>
<reference evidence="2 6" key="3">
    <citation type="submission" date="2019-09" db="EMBL/GenBank/DDBJ databases">
        <title>Investigation of probiotic properties of different lactic acid bacteria.</title>
        <authorList>
            <person name="Jaomanjaka F."/>
            <person name="Blanc P."/>
        </authorList>
    </citation>
    <scope>NUCLEOTIDE SEQUENCE [LARGE SCALE GENOMIC DNA]</scope>
    <source>
        <strain evidence="2 6">BIO6369</strain>
    </source>
</reference>
<dbReference type="GeneID" id="29638717"/>
<sequence length="322" mass="35606">MKKFFDKPWFYRIVALILAILLAIYVSSNQQGFVTQGRREETLKTATKTQVIKAPLQVSVNTDKYYVTGYPEKINLTLEGSNALVTSTINTQNFRVYIDLSHLKTGEHTVPIKVNGLSTQLTYSVSPSKVRVNIQKRKSRTLPVQIEYNKSAVSHGYNLGTAKSDPEVVNITGAKSEVNQVDRVVAHANLPKGIDSTFEREEMLVALDKEGHQLNVAIDPATAHITIPINLSKKKVKINVTSKNESSTHVYSLTAKVETVEIYGDENTLKKITSLPLKVDLSGINRDVTKDVTIKLPKGVVKASPSVIPVHIKVTDTTAKKE</sequence>
<dbReference type="InterPro" id="IPR053154">
    <property type="entry name" value="c-di-AMP_regulator"/>
</dbReference>
<evidence type="ECO:0000313" key="2">
    <source>
        <dbReference type="EMBL" id="KAB1951177.1"/>
    </source>
</evidence>
<protein>
    <submittedName>
        <fullName evidence="3">CdaA regulatory protein CdaR</fullName>
    </submittedName>
</protein>